<gene>
    <name evidence="1" type="ORF">BN4615_P11055</name>
</gene>
<proteinExistence type="predicted"/>
<dbReference type="AlphaFoldDB" id="A0A1M4BKV4"/>
<evidence type="ECO:0000313" key="1">
    <source>
        <dbReference type="EMBL" id="SAP16249.1"/>
    </source>
</evidence>
<protein>
    <submittedName>
        <fullName evidence="1">Uncharacterized protein</fullName>
    </submittedName>
</protein>
<accession>A0A1M4BKV4</accession>
<dbReference type="EMBL" id="LT559119">
    <property type="protein sequence ID" value="SAP16249.1"/>
    <property type="molecule type" value="Genomic_DNA"/>
</dbReference>
<reference evidence="1" key="1">
    <citation type="submission" date="2016-04" db="EMBL/GenBank/DDBJ databases">
        <authorList>
            <person name="Evans L.H."/>
            <person name="Alamgir A."/>
            <person name="Owens N."/>
            <person name="Weber N.D."/>
            <person name="Virtaneva K."/>
            <person name="Barbian K."/>
            <person name="Babar A."/>
            <person name="Rosenke K."/>
        </authorList>
    </citation>
    <scope>NUCLEOTIDE SEQUENCE</scope>
    <source>
        <strain evidence="1">Nono1</strain>
    </source>
</reference>
<dbReference type="RefSeq" id="WP_192963561.1">
    <property type="nucleotide sequence ID" value="NZ_CP084060.1"/>
</dbReference>
<name>A0A1M4BKV4_9ACTN</name>
<organism evidence="1">
    <name type="scientific">Nonomuraea gerenzanensis</name>
    <dbReference type="NCBI Taxonomy" id="93944"/>
    <lineage>
        <taxon>Bacteria</taxon>
        <taxon>Bacillati</taxon>
        <taxon>Actinomycetota</taxon>
        <taxon>Actinomycetes</taxon>
        <taxon>Streptosporangiales</taxon>
        <taxon>Streptosporangiaceae</taxon>
        <taxon>Nonomuraea</taxon>
    </lineage>
</organism>
<sequence length="82" mass="8851">MTARIGSRIDDVDVRMERVSRLIDSAARIDRELAAGLGCSASMTAIQGDIDVALAQSDTLQKAVRASLTQERSTRRRTASTS</sequence>